<evidence type="ECO:0000256" key="2">
    <source>
        <dbReference type="ARBA" id="ARBA00007965"/>
    </source>
</evidence>
<feature type="transmembrane region" description="Helical" evidence="7">
    <location>
        <begin position="331"/>
        <end position="356"/>
    </location>
</feature>
<feature type="transmembrane region" description="Helical" evidence="7">
    <location>
        <begin position="299"/>
        <end position="319"/>
    </location>
</feature>
<evidence type="ECO:0000256" key="1">
    <source>
        <dbReference type="ARBA" id="ARBA00004141"/>
    </source>
</evidence>
<feature type="transmembrane region" description="Helical" evidence="7">
    <location>
        <begin position="67"/>
        <end position="89"/>
    </location>
</feature>
<dbReference type="PANTHER" id="PTHR10332:SF80">
    <property type="entry name" value="EQUILIBRATIVE NUCLEOSIDE TRANSPORTER 2, ISOFORM A"/>
    <property type="match status" value="1"/>
</dbReference>
<reference evidence="9 10" key="1">
    <citation type="submission" date="2025-04" db="UniProtKB">
        <authorList>
            <consortium name="RefSeq"/>
        </authorList>
    </citation>
    <scope>IDENTIFICATION</scope>
    <source>
        <strain evidence="9 10">Airmid</strain>
    </source>
</reference>
<dbReference type="RefSeq" id="XP_027200072.1">
    <property type="nucleotide sequence ID" value="XM_027344271.1"/>
</dbReference>
<evidence type="ECO:0000313" key="10">
    <source>
        <dbReference type="RefSeq" id="XP_027200079.1"/>
    </source>
</evidence>
<dbReference type="PRINTS" id="PR01130">
    <property type="entry name" value="DERENTRNSPRT"/>
</dbReference>
<dbReference type="PANTHER" id="PTHR10332">
    <property type="entry name" value="EQUILIBRATIVE NUCLEOSIDE TRANSPORTER"/>
    <property type="match status" value="1"/>
</dbReference>
<evidence type="ECO:0000256" key="4">
    <source>
        <dbReference type="ARBA" id="ARBA00022692"/>
    </source>
</evidence>
<keyword evidence="8" id="KW-1185">Reference proteome</keyword>
<comment type="subcellular location">
    <subcellularLocation>
        <location evidence="1">Membrane</location>
        <topology evidence="1">Multi-pass membrane protein</topology>
    </subcellularLocation>
</comment>
<dbReference type="OMA" id="VVGTNIC"/>
<dbReference type="InterPro" id="IPR002259">
    <property type="entry name" value="Eqnu_transpt"/>
</dbReference>
<comment type="similarity">
    <text evidence="2">Belongs to the SLC29A/ENT transporter (TC 2.A.57) family.</text>
</comment>
<keyword evidence="3" id="KW-0813">Transport</keyword>
<dbReference type="GO" id="GO:0005337">
    <property type="term" value="F:nucleoside transmembrane transporter activity"/>
    <property type="evidence" value="ECO:0007669"/>
    <property type="project" value="InterPro"/>
</dbReference>
<keyword evidence="5 7" id="KW-1133">Transmembrane helix</keyword>
<evidence type="ECO:0000256" key="5">
    <source>
        <dbReference type="ARBA" id="ARBA00022989"/>
    </source>
</evidence>
<feature type="transmembrane region" description="Helical" evidence="7">
    <location>
        <begin position="196"/>
        <end position="217"/>
    </location>
</feature>
<dbReference type="PIRSF" id="PIRSF016379">
    <property type="entry name" value="ENT"/>
    <property type="match status" value="1"/>
</dbReference>
<dbReference type="GO" id="GO:0005886">
    <property type="term" value="C:plasma membrane"/>
    <property type="evidence" value="ECO:0007669"/>
    <property type="project" value="TreeGrafter"/>
</dbReference>
<dbReference type="SUPFAM" id="SSF103473">
    <property type="entry name" value="MFS general substrate transporter"/>
    <property type="match status" value="1"/>
</dbReference>
<name>A0A6P6Y6F7_DERPT</name>
<sequence length="468" mass="52540">MTMVRSSEIMANVPNDRLKLIFIIFFINGIGTLLPWNMLINADKYFVSYKLNVTDSTPAVDNYRNSFLSYLGIASKAPNILLQIINMFIGAHGVGNLAHRITYSLVAQILVFIFIIAMAIIDSSSWPSIFFWLTMMSAVAINLANGIYQGCVYGLAARFPMKYTNSVTMGMNVSGTIAAILMIISIALSPKENVEALIFFSCAIIILFICLIGQFFVNKNEFYRFYAIPSMMNSNLNLIKSINACPSCFEKGHSETSNNNCPHLGRALERSVSYNGKSSHDKQPLIESKMQQYLQVLRSIWMLLINILLIYVVSLSLFPTVHARIVPRDNIISHVYFSPVFCFLSFNLFATMGNLIAQYIQWPGPRHLIIFSLIRLLFIPFFLYCNYYPGDGLHRSLPVIFDHDWMYIIGSITMAVSSGYFSSLCMMYAPKCVPSHLATISGQMAALTILLGILIGINISLIYPYLVG</sequence>
<feature type="transmembrane region" description="Helical" evidence="7">
    <location>
        <begin position="445"/>
        <end position="466"/>
    </location>
</feature>
<gene>
    <name evidence="9 10" type="primary">LOC113794172</name>
</gene>
<dbReference type="Proteomes" id="UP000515146">
    <property type="component" value="Unplaced"/>
</dbReference>
<dbReference type="KEGG" id="dpte:113794172"/>
<keyword evidence="6 7" id="KW-0472">Membrane</keyword>
<feature type="transmembrane region" description="Helical" evidence="7">
    <location>
        <begin position="169"/>
        <end position="190"/>
    </location>
</feature>
<protein>
    <submittedName>
        <fullName evidence="9 10">Equilibrative nucleoside transporter 1-like</fullName>
    </submittedName>
</protein>
<evidence type="ECO:0000313" key="8">
    <source>
        <dbReference type="Proteomes" id="UP000515146"/>
    </source>
</evidence>
<evidence type="ECO:0000256" key="7">
    <source>
        <dbReference type="SAM" id="Phobius"/>
    </source>
</evidence>
<dbReference type="InterPro" id="IPR036259">
    <property type="entry name" value="MFS_trans_sf"/>
</dbReference>
<feature type="transmembrane region" description="Helical" evidence="7">
    <location>
        <begin position="101"/>
        <end position="121"/>
    </location>
</feature>
<dbReference type="GeneID" id="113794172"/>
<organism evidence="8 10">
    <name type="scientific">Dermatophagoides pteronyssinus</name>
    <name type="common">European house dust mite</name>
    <dbReference type="NCBI Taxonomy" id="6956"/>
    <lineage>
        <taxon>Eukaryota</taxon>
        <taxon>Metazoa</taxon>
        <taxon>Ecdysozoa</taxon>
        <taxon>Arthropoda</taxon>
        <taxon>Chelicerata</taxon>
        <taxon>Arachnida</taxon>
        <taxon>Acari</taxon>
        <taxon>Acariformes</taxon>
        <taxon>Sarcoptiformes</taxon>
        <taxon>Astigmata</taxon>
        <taxon>Psoroptidia</taxon>
        <taxon>Analgoidea</taxon>
        <taxon>Pyroglyphidae</taxon>
        <taxon>Dermatophagoidinae</taxon>
        <taxon>Dermatophagoides</taxon>
    </lineage>
</organism>
<dbReference type="RefSeq" id="XP_027200079.1">
    <property type="nucleotide sequence ID" value="XM_027344278.1"/>
</dbReference>
<keyword evidence="4 7" id="KW-0812">Transmembrane</keyword>
<feature type="transmembrane region" description="Helical" evidence="7">
    <location>
        <begin position="20"/>
        <end position="40"/>
    </location>
</feature>
<dbReference type="OrthoDB" id="6494791at2759"/>
<evidence type="ECO:0000313" key="9">
    <source>
        <dbReference type="RefSeq" id="XP_027200072.1"/>
    </source>
</evidence>
<proteinExistence type="inferred from homology"/>
<dbReference type="AlphaFoldDB" id="A0A6P6Y6F7"/>
<feature type="transmembrane region" description="Helical" evidence="7">
    <location>
        <begin position="368"/>
        <end position="385"/>
    </location>
</feature>
<feature type="transmembrane region" description="Helical" evidence="7">
    <location>
        <begin position="405"/>
        <end position="424"/>
    </location>
</feature>
<evidence type="ECO:0000256" key="6">
    <source>
        <dbReference type="ARBA" id="ARBA00023136"/>
    </source>
</evidence>
<accession>A0A6P6Y6F7</accession>
<feature type="transmembrane region" description="Helical" evidence="7">
    <location>
        <begin position="127"/>
        <end position="148"/>
    </location>
</feature>
<dbReference type="Pfam" id="PF01733">
    <property type="entry name" value="Nucleoside_tran"/>
    <property type="match status" value="1"/>
</dbReference>
<evidence type="ECO:0000256" key="3">
    <source>
        <dbReference type="ARBA" id="ARBA00022448"/>
    </source>
</evidence>